<reference evidence="1 2" key="1">
    <citation type="journal article" date="2017" name="Front. Microbiol.">
        <title>Strong Genomic and Phenotypic Heterogeneity in the Aeromonas sobria Species Complex.</title>
        <authorList>
            <person name="Gauthier J."/>
            <person name="Vincent A.T."/>
            <person name="Charette S.J."/>
            <person name="Derome N."/>
        </authorList>
    </citation>
    <scope>NUCLEOTIDE SEQUENCE [LARGE SCALE GENOMIC DNA]</scope>
    <source>
        <strain evidence="1 2">JF2635</strain>
    </source>
</reference>
<evidence type="ECO:0000313" key="2">
    <source>
        <dbReference type="Proteomes" id="UP000233526"/>
    </source>
</evidence>
<protein>
    <submittedName>
        <fullName evidence="1">Uncharacterized protein</fullName>
    </submittedName>
</protein>
<dbReference type="EMBL" id="LJZX01000001">
    <property type="protein sequence ID" value="PKQ82987.1"/>
    <property type="molecule type" value="Genomic_DNA"/>
</dbReference>
<organism evidence="1 2">
    <name type="scientific">Aeromonas sobria</name>
    <dbReference type="NCBI Taxonomy" id="646"/>
    <lineage>
        <taxon>Bacteria</taxon>
        <taxon>Pseudomonadati</taxon>
        <taxon>Pseudomonadota</taxon>
        <taxon>Gammaproteobacteria</taxon>
        <taxon>Aeromonadales</taxon>
        <taxon>Aeromonadaceae</taxon>
        <taxon>Aeromonas</taxon>
    </lineage>
</organism>
<accession>A0A2N3J8W8</accession>
<comment type="caution">
    <text evidence="1">The sequence shown here is derived from an EMBL/GenBank/DDBJ whole genome shotgun (WGS) entry which is preliminary data.</text>
</comment>
<evidence type="ECO:0000313" key="1">
    <source>
        <dbReference type="EMBL" id="PKQ82987.1"/>
    </source>
</evidence>
<dbReference type="AlphaFoldDB" id="A0A2N3J8W8"/>
<name>A0A2N3J8W8_AERSO</name>
<gene>
    <name evidence="1" type="ORF">AOX56_00240</name>
</gene>
<dbReference type="Proteomes" id="UP000233526">
    <property type="component" value="Unassembled WGS sequence"/>
</dbReference>
<dbReference type="RefSeq" id="WP_101315181.1">
    <property type="nucleotide sequence ID" value="NZ_CAWNSS010000001.1"/>
</dbReference>
<proteinExistence type="predicted"/>
<sequence>MQEEDLAEFKKKFMGFCWTEELHYALKDLSSDDAKKLVESMSVVEIDRKVNIRRHQEDYIADYIEYLWEVSETAYWKHIIVSLRDDVGLLWSDNMSHVERMCNNEIPDDVLEAVLLFICEICERDNMFDFEALSEVIKSQVNDFSNRHKIESFANRLSISHKKMFLDKIELMLSSEEAYRFKS</sequence>